<keyword evidence="3" id="KW-1003">Cell membrane</keyword>
<evidence type="ECO:0000256" key="1">
    <source>
        <dbReference type="ARBA" id="ARBA00004651"/>
    </source>
</evidence>
<protein>
    <submittedName>
        <fullName evidence="10">PTS N-acetylgalactosamine transporter subunit IIC</fullName>
    </submittedName>
</protein>
<keyword evidence="2" id="KW-0813">Transport</keyword>
<keyword evidence="8 9" id="KW-0472">Membrane</keyword>
<accession>A0A3R9YCG0</accession>
<feature type="transmembrane region" description="Helical" evidence="9">
    <location>
        <begin position="103"/>
        <end position="126"/>
    </location>
</feature>
<reference evidence="10 11" key="1">
    <citation type="submission" date="2018-03" db="EMBL/GenBank/DDBJ databases">
        <authorList>
            <person name="Gulvik C.A."/>
        </authorList>
    </citation>
    <scope>NUCLEOTIDE SEQUENCE [LARGE SCALE GENOMIC DNA]</scope>
    <source>
        <strain evidence="10 11">JCM 31581</strain>
    </source>
</reference>
<dbReference type="Pfam" id="PF03609">
    <property type="entry name" value="EII-Sor"/>
    <property type="match status" value="1"/>
</dbReference>
<evidence type="ECO:0000256" key="2">
    <source>
        <dbReference type="ARBA" id="ARBA00022448"/>
    </source>
</evidence>
<evidence type="ECO:0000313" key="10">
    <source>
        <dbReference type="EMBL" id="RST89165.1"/>
    </source>
</evidence>
<feature type="transmembrane region" description="Helical" evidence="9">
    <location>
        <begin position="147"/>
        <end position="172"/>
    </location>
</feature>
<dbReference type="GO" id="GO:0005886">
    <property type="term" value="C:plasma membrane"/>
    <property type="evidence" value="ECO:0007669"/>
    <property type="project" value="UniProtKB-SubCell"/>
</dbReference>
<dbReference type="PANTHER" id="PTHR32502">
    <property type="entry name" value="N-ACETYLGALACTOSAMINE PERMEASE II COMPONENT-RELATED"/>
    <property type="match status" value="1"/>
</dbReference>
<dbReference type="InterPro" id="IPR004700">
    <property type="entry name" value="PTS_IIC_man"/>
</dbReference>
<dbReference type="GO" id="GO:0009401">
    <property type="term" value="P:phosphoenolpyruvate-dependent sugar phosphotransferase system"/>
    <property type="evidence" value="ECO:0007669"/>
    <property type="project" value="UniProtKB-KW"/>
</dbReference>
<sequence>MDASLGQALLVGLFVSFCLIGQLIGIYTNRAIFLAFGVGLILGDVQTGLLMGATAELAFMGFGVGAGGTVPPNPIGPGVVGTIMAIAMKDSGMDVATALSLSFPFAVMIQFVITFIYSLNAGSLSWATKAIQEGNYKSFKLTSNFTFIGFGVFGFLIGLVATMSIDVLRAFVNIIPEWLISGLSVAGGLLPAIGFAMILNVMIKKEYIPAILLGYVCISYLSMPVIGLAFAGAILAFNNFFNKGNGGSAIEQEEVIEDGI</sequence>
<evidence type="ECO:0000256" key="9">
    <source>
        <dbReference type="SAM" id="Phobius"/>
    </source>
</evidence>
<dbReference type="Proteomes" id="UP000277864">
    <property type="component" value="Unassembled WGS sequence"/>
</dbReference>
<feature type="transmembrane region" description="Helical" evidence="9">
    <location>
        <begin position="31"/>
        <end position="53"/>
    </location>
</feature>
<organism evidence="10 11">
    <name type="scientific">Vagococcus humatus</name>
    <dbReference type="NCBI Taxonomy" id="1889241"/>
    <lineage>
        <taxon>Bacteria</taxon>
        <taxon>Bacillati</taxon>
        <taxon>Bacillota</taxon>
        <taxon>Bacilli</taxon>
        <taxon>Lactobacillales</taxon>
        <taxon>Enterococcaceae</taxon>
        <taxon>Vagococcus</taxon>
    </lineage>
</organism>
<feature type="transmembrane region" description="Helical" evidence="9">
    <location>
        <begin position="178"/>
        <end position="199"/>
    </location>
</feature>
<evidence type="ECO:0000313" key="11">
    <source>
        <dbReference type="Proteomes" id="UP000277864"/>
    </source>
</evidence>
<dbReference type="RefSeq" id="WP_125943098.1">
    <property type="nucleotide sequence ID" value="NZ_PXZH01000002.1"/>
</dbReference>
<keyword evidence="4" id="KW-0762">Sugar transport</keyword>
<keyword evidence="7 9" id="KW-1133">Transmembrane helix</keyword>
<evidence type="ECO:0000256" key="6">
    <source>
        <dbReference type="ARBA" id="ARBA00022692"/>
    </source>
</evidence>
<gene>
    <name evidence="10" type="ORF">C7P63_05140</name>
</gene>
<dbReference type="PROSITE" id="PS51106">
    <property type="entry name" value="PTS_EIIC_TYPE_4"/>
    <property type="match status" value="1"/>
</dbReference>
<comment type="caution">
    <text evidence="10">The sequence shown here is derived from an EMBL/GenBank/DDBJ whole genome shotgun (WGS) entry which is preliminary data.</text>
</comment>
<dbReference type="AlphaFoldDB" id="A0A3R9YCG0"/>
<dbReference type="OrthoDB" id="1649937at2"/>
<dbReference type="PANTHER" id="PTHR32502:SF8">
    <property type="entry name" value="N-ACETYLGALACTOSAMINE PERMEASE IIC COMPONENT 1"/>
    <property type="match status" value="1"/>
</dbReference>
<keyword evidence="6 9" id="KW-0812">Transmembrane</keyword>
<comment type="subcellular location">
    <subcellularLocation>
        <location evidence="1">Cell membrane</location>
        <topology evidence="1">Multi-pass membrane protein</topology>
    </subcellularLocation>
</comment>
<proteinExistence type="predicted"/>
<feature type="transmembrane region" description="Helical" evidence="9">
    <location>
        <begin position="6"/>
        <end position="24"/>
    </location>
</feature>
<feature type="transmembrane region" description="Helical" evidence="9">
    <location>
        <begin position="211"/>
        <end position="237"/>
    </location>
</feature>
<dbReference type="EMBL" id="PXZH01000002">
    <property type="protein sequence ID" value="RST89165.1"/>
    <property type="molecule type" value="Genomic_DNA"/>
</dbReference>
<keyword evidence="5" id="KW-0598">Phosphotransferase system</keyword>
<evidence type="ECO:0000256" key="5">
    <source>
        <dbReference type="ARBA" id="ARBA00022683"/>
    </source>
</evidence>
<name>A0A3R9YCG0_9ENTE</name>
<keyword evidence="11" id="KW-1185">Reference proteome</keyword>
<evidence type="ECO:0000256" key="8">
    <source>
        <dbReference type="ARBA" id="ARBA00023136"/>
    </source>
</evidence>
<evidence type="ECO:0000256" key="4">
    <source>
        <dbReference type="ARBA" id="ARBA00022597"/>
    </source>
</evidence>
<dbReference type="InterPro" id="IPR050303">
    <property type="entry name" value="GatZ_KbaZ_carbometab"/>
</dbReference>
<evidence type="ECO:0000256" key="7">
    <source>
        <dbReference type="ARBA" id="ARBA00022989"/>
    </source>
</evidence>
<evidence type="ECO:0000256" key="3">
    <source>
        <dbReference type="ARBA" id="ARBA00022475"/>
    </source>
</evidence>